<feature type="transmembrane region" description="Helical" evidence="5">
    <location>
        <begin position="233"/>
        <end position="256"/>
    </location>
</feature>
<gene>
    <name evidence="8" type="ORF">JBS370_LOCUS13036</name>
    <name evidence="7" type="ORF">ZHD862_LOCUS27304</name>
</gene>
<proteinExistence type="predicted"/>
<name>A0A815CUC5_9BILA</name>
<feature type="transmembrane region" description="Helical" evidence="5">
    <location>
        <begin position="157"/>
        <end position="180"/>
    </location>
</feature>
<evidence type="ECO:0000259" key="6">
    <source>
        <dbReference type="PROSITE" id="PS50262"/>
    </source>
</evidence>
<dbReference type="Pfam" id="PF00001">
    <property type="entry name" value="7tm_1"/>
    <property type="match status" value="1"/>
</dbReference>
<dbReference type="PROSITE" id="PS50262">
    <property type="entry name" value="G_PROTEIN_RECEP_F1_2"/>
    <property type="match status" value="1"/>
</dbReference>
<evidence type="ECO:0000256" key="3">
    <source>
        <dbReference type="ARBA" id="ARBA00022989"/>
    </source>
</evidence>
<evidence type="ECO:0000256" key="4">
    <source>
        <dbReference type="ARBA" id="ARBA00023136"/>
    </source>
</evidence>
<dbReference type="InterPro" id="IPR000276">
    <property type="entry name" value="GPCR_Rhodpsn"/>
</dbReference>
<evidence type="ECO:0000313" key="7">
    <source>
        <dbReference type="EMBL" id="CAF1288240.1"/>
    </source>
</evidence>
<dbReference type="Proteomes" id="UP000663864">
    <property type="component" value="Unassembled WGS sequence"/>
</dbReference>
<dbReference type="PANTHER" id="PTHR46641:SF2">
    <property type="entry name" value="FMRFAMIDE RECEPTOR"/>
    <property type="match status" value="1"/>
</dbReference>
<accession>A0A815CUC5</accession>
<keyword evidence="2 5" id="KW-0812">Transmembrane</keyword>
<feature type="transmembrane region" description="Helical" evidence="5">
    <location>
        <begin position="277"/>
        <end position="298"/>
    </location>
</feature>
<evidence type="ECO:0000256" key="5">
    <source>
        <dbReference type="SAM" id="Phobius"/>
    </source>
</evidence>
<comment type="subcellular location">
    <subcellularLocation>
        <location evidence="1">Membrane</location>
    </subcellularLocation>
</comment>
<dbReference type="AlphaFoldDB" id="A0A815CUC5"/>
<feature type="transmembrane region" description="Helical" evidence="5">
    <location>
        <begin position="28"/>
        <end position="56"/>
    </location>
</feature>
<feature type="transmembrane region" description="Helical" evidence="5">
    <location>
        <begin position="117"/>
        <end position="137"/>
    </location>
</feature>
<evidence type="ECO:0000256" key="1">
    <source>
        <dbReference type="ARBA" id="ARBA00004370"/>
    </source>
</evidence>
<dbReference type="SUPFAM" id="SSF81321">
    <property type="entry name" value="Family A G protein-coupled receptor-like"/>
    <property type="match status" value="1"/>
</dbReference>
<comment type="caution">
    <text evidence="7">The sequence shown here is derived from an EMBL/GenBank/DDBJ whole genome shotgun (WGS) entry which is preliminary data.</text>
</comment>
<dbReference type="InterPro" id="IPR017452">
    <property type="entry name" value="GPCR_Rhodpsn_7TM"/>
</dbReference>
<reference evidence="7" key="1">
    <citation type="submission" date="2021-02" db="EMBL/GenBank/DDBJ databases">
        <authorList>
            <person name="Nowell W R."/>
        </authorList>
    </citation>
    <scope>NUCLEOTIDE SEQUENCE</scope>
</reference>
<protein>
    <recommendedName>
        <fullName evidence="6">G-protein coupled receptors family 1 profile domain-containing protein</fullName>
    </recommendedName>
</protein>
<organism evidence="7 9">
    <name type="scientific">Rotaria sordida</name>
    <dbReference type="NCBI Taxonomy" id="392033"/>
    <lineage>
        <taxon>Eukaryota</taxon>
        <taxon>Metazoa</taxon>
        <taxon>Spiralia</taxon>
        <taxon>Gnathifera</taxon>
        <taxon>Rotifera</taxon>
        <taxon>Eurotatoria</taxon>
        <taxon>Bdelloidea</taxon>
        <taxon>Philodinida</taxon>
        <taxon>Philodinidae</taxon>
        <taxon>Rotaria</taxon>
    </lineage>
</organism>
<dbReference type="EMBL" id="CAJNOT010002142">
    <property type="protein sequence ID" value="CAF1288240.1"/>
    <property type="molecule type" value="Genomic_DNA"/>
</dbReference>
<sequence>MNCAEIYRQKNYSLSILNQAFNDDSGSWWWWTNIIGILTFGLIGLSGNLICFLVICRFSLFQHSFVEYLRALAFFDFFALFYECLQSLNDLFIYLFSKNFLNFRFSFICKFYDYTKHSIILLSCWTIVGLTIDRLILVCNPWSKKWPNLSRRLCNRYCAKCIILIFVFFSLLINLPQLIYKEWICRPTGFQYSAMFHNLNQTKKIQYKQICSCRVSPLLNSNKMKFFIFWNNYIFHLLFYTLIPAIILIGSNAAILKRLHAPRQIISQQNEHIRSKLTITLTLVSLIFLILYFPYAIVQTLSYFIIRYYQSHCNISLILSLHKLKRLSELLNIAALCINFFIYILGVNHYRSSTIKMLGLHHFEIFQKYLIIDQQKNLDTTNKFIEKQNSKIFTQTDSSNTKLLKVTSSSHGVYSTSSTYNNRLSKEF</sequence>
<evidence type="ECO:0000256" key="2">
    <source>
        <dbReference type="ARBA" id="ARBA00022692"/>
    </source>
</evidence>
<evidence type="ECO:0000313" key="9">
    <source>
        <dbReference type="Proteomes" id="UP000663864"/>
    </source>
</evidence>
<dbReference type="GO" id="GO:0016020">
    <property type="term" value="C:membrane"/>
    <property type="evidence" value="ECO:0007669"/>
    <property type="project" value="UniProtKB-SubCell"/>
</dbReference>
<dbReference type="Proteomes" id="UP000663836">
    <property type="component" value="Unassembled WGS sequence"/>
</dbReference>
<feature type="domain" description="G-protein coupled receptors family 1 profile" evidence="6">
    <location>
        <begin position="47"/>
        <end position="343"/>
    </location>
</feature>
<evidence type="ECO:0000313" key="8">
    <source>
        <dbReference type="EMBL" id="CAF3759472.1"/>
    </source>
</evidence>
<dbReference type="Gene3D" id="1.20.1070.10">
    <property type="entry name" value="Rhodopsin 7-helix transmembrane proteins"/>
    <property type="match status" value="1"/>
</dbReference>
<keyword evidence="4 5" id="KW-0472">Membrane</keyword>
<keyword evidence="3 5" id="KW-1133">Transmembrane helix</keyword>
<dbReference type="InterPro" id="IPR052954">
    <property type="entry name" value="GPCR-Ligand_Int"/>
</dbReference>
<dbReference type="PANTHER" id="PTHR46641">
    <property type="entry name" value="FMRFAMIDE RECEPTOR-RELATED"/>
    <property type="match status" value="1"/>
</dbReference>
<dbReference type="EMBL" id="CAJOBD010001093">
    <property type="protein sequence ID" value="CAF3759472.1"/>
    <property type="molecule type" value="Genomic_DNA"/>
</dbReference>
<feature type="transmembrane region" description="Helical" evidence="5">
    <location>
        <begin position="68"/>
        <end position="97"/>
    </location>
</feature>
<dbReference type="GO" id="GO:0004930">
    <property type="term" value="F:G protein-coupled receptor activity"/>
    <property type="evidence" value="ECO:0007669"/>
    <property type="project" value="InterPro"/>
</dbReference>
<feature type="transmembrane region" description="Helical" evidence="5">
    <location>
        <begin position="330"/>
        <end position="350"/>
    </location>
</feature>